<feature type="chain" id="PRO_5038195755" description="Arginine biosynthesis bifunctional protein ArgJ alpha chain" evidence="10">
    <location>
        <begin position="1"/>
        <end position="188"/>
    </location>
</feature>
<comment type="function">
    <text evidence="10">Catalyzes two activities which are involved in the cyclic version of arginine biosynthesis: the synthesis of N-acetylglutamate from glutamate and acetyl-CoA as the acetyl donor, and of ornithine by transacetylation between N(2)-acetylornithine and glutamate.</text>
</comment>
<accession>A0A926DVH4</accession>
<dbReference type="Gene3D" id="3.10.20.340">
    <property type="entry name" value="ArgJ beta chain, C-terminal domain"/>
    <property type="match status" value="1"/>
</dbReference>
<dbReference type="GO" id="GO:0006526">
    <property type="term" value="P:L-arginine biosynthetic process"/>
    <property type="evidence" value="ECO:0007669"/>
    <property type="project" value="UniProtKB-UniRule"/>
</dbReference>
<dbReference type="PANTHER" id="PTHR23100">
    <property type="entry name" value="ARGININE BIOSYNTHESIS BIFUNCTIONAL PROTEIN ARGJ"/>
    <property type="match status" value="1"/>
</dbReference>
<comment type="pathway">
    <text evidence="10">Amino-acid biosynthesis; L-arginine biosynthesis; N(2)-acetyl-L-ornithine from L-glutamate: step 1/4.</text>
</comment>
<comment type="caution">
    <text evidence="11">The sequence shown here is derived from an EMBL/GenBank/DDBJ whole genome shotgun (WGS) entry which is preliminary data.</text>
</comment>
<comment type="catalytic activity">
    <reaction evidence="9 10">
        <text>N(2)-acetyl-L-ornithine + L-glutamate = N-acetyl-L-glutamate + L-ornithine</text>
        <dbReference type="Rhea" id="RHEA:15349"/>
        <dbReference type="ChEBI" id="CHEBI:29985"/>
        <dbReference type="ChEBI" id="CHEBI:44337"/>
        <dbReference type="ChEBI" id="CHEBI:46911"/>
        <dbReference type="ChEBI" id="CHEBI:57805"/>
        <dbReference type="EC" id="2.3.1.35"/>
    </reaction>
</comment>
<dbReference type="PANTHER" id="PTHR23100:SF0">
    <property type="entry name" value="ARGININE BIOSYNTHESIS BIFUNCTIONAL PROTEIN ARGJ, MITOCHONDRIAL"/>
    <property type="match status" value="1"/>
</dbReference>
<feature type="binding site" evidence="10">
    <location>
        <position position="406"/>
    </location>
    <ligand>
        <name>substrate</name>
    </ligand>
</feature>
<gene>
    <name evidence="10 11" type="primary">argJ</name>
    <name evidence="11" type="ORF">H8730_14035</name>
</gene>
<dbReference type="AlphaFoldDB" id="A0A926DVH4"/>
<feature type="site" description="Involved in the stabilization of negative charge on the oxyanion by the formation of the oxyanion hole" evidence="10">
    <location>
        <position position="114"/>
    </location>
</feature>
<comment type="subcellular location">
    <subcellularLocation>
        <location evidence="10">Cytoplasm</location>
    </subcellularLocation>
</comment>
<evidence type="ECO:0000256" key="6">
    <source>
        <dbReference type="ARBA" id="ARBA00022813"/>
    </source>
</evidence>
<keyword evidence="4 10" id="KW-0028">Amino-acid biosynthesis</keyword>
<keyword evidence="12" id="KW-1185">Reference proteome</keyword>
<reference evidence="11" key="1">
    <citation type="submission" date="2020-08" db="EMBL/GenBank/DDBJ databases">
        <title>Genome public.</title>
        <authorList>
            <person name="Liu C."/>
            <person name="Sun Q."/>
        </authorList>
    </citation>
    <scope>NUCLEOTIDE SEQUENCE</scope>
    <source>
        <strain evidence="11">NSJ-32</strain>
    </source>
</reference>
<keyword evidence="5 10" id="KW-0808">Transferase</keyword>
<dbReference type="FunFam" id="3.10.20.340:FF:000001">
    <property type="entry name" value="Arginine biosynthesis bifunctional protein ArgJ, chloroplastic"/>
    <property type="match status" value="1"/>
</dbReference>
<protein>
    <recommendedName>
        <fullName evidence="10">Arginine biosynthesis bifunctional protein ArgJ</fullName>
    </recommendedName>
    <domain>
        <recommendedName>
            <fullName evidence="10">Glutamate N-acetyltransferase</fullName>
            <ecNumber evidence="10">2.3.1.35</ecNumber>
        </recommendedName>
        <alternativeName>
            <fullName evidence="10">Ornithine acetyltransferase</fullName>
            <shortName evidence="10">OATase</shortName>
        </alternativeName>
        <alternativeName>
            <fullName evidence="10">Ornithine transacetylase</fullName>
        </alternativeName>
    </domain>
    <domain>
        <recommendedName>
            <fullName evidence="10">Amino-acid acetyltransferase</fullName>
            <ecNumber evidence="10">2.3.1.1</ecNumber>
        </recommendedName>
        <alternativeName>
            <fullName evidence="10">N-acetylglutamate synthase</fullName>
            <shortName evidence="10">AGSase</shortName>
        </alternativeName>
    </domain>
    <component>
        <recommendedName>
            <fullName evidence="10">Arginine biosynthesis bifunctional protein ArgJ alpha chain</fullName>
        </recommendedName>
    </component>
    <component>
        <recommendedName>
            <fullName evidence="10">Arginine biosynthesis bifunctional protein ArgJ beta chain</fullName>
        </recommendedName>
    </component>
</protein>
<keyword evidence="10" id="KW-0963">Cytoplasm</keyword>
<comment type="subunit">
    <text evidence="2 10">Heterotetramer of two alpha and two beta chains.</text>
</comment>
<dbReference type="EMBL" id="JACRSQ010000027">
    <property type="protein sequence ID" value="MBC8544663.1"/>
    <property type="molecule type" value="Genomic_DNA"/>
</dbReference>
<dbReference type="GO" id="GO:0004042">
    <property type="term" value="F:L-glutamate N-acetyltransferase activity"/>
    <property type="evidence" value="ECO:0007669"/>
    <property type="project" value="UniProtKB-UniRule"/>
</dbReference>
<dbReference type="Proteomes" id="UP000657006">
    <property type="component" value="Unassembled WGS sequence"/>
</dbReference>
<dbReference type="FunFam" id="3.60.70.12:FF:000001">
    <property type="entry name" value="Arginine biosynthesis bifunctional protein ArgJ, chloroplastic"/>
    <property type="match status" value="1"/>
</dbReference>
<comment type="pathway">
    <text evidence="10">Amino-acid biosynthesis; L-arginine biosynthesis; L-ornithine and N-acetyl-L-glutamate from L-glutamate and N(2)-acetyl-L-ornithine (cyclic): step 1/1.</text>
</comment>
<dbReference type="InterPro" id="IPR016117">
    <property type="entry name" value="ArgJ-like_dom_sf"/>
</dbReference>
<dbReference type="EC" id="2.3.1.1" evidence="10"/>
<dbReference type="GO" id="GO:0006592">
    <property type="term" value="P:ornithine biosynthetic process"/>
    <property type="evidence" value="ECO:0007669"/>
    <property type="project" value="TreeGrafter"/>
</dbReference>
<evidence type="ECO:0000256" key="8">
    <source>
        <dbReference type="ARBA" id="ARBA00023315"/>
    </source>
</evidence>
<keyword evidence="3 10" id="KW-0055">Arginine biosynthesis</keyword>
<evidence type="ECO:0000256" key="9">
    <source>
        <dbReference type="ARBA" id="ARBA00049439"/>
    </source>
</evidence>
<feature type="binding site" evidence="10">
    <location>
        <position position="401"/>
    </location>
    <ligand>
        <name>substrate</name>
    </ligand>
</feature>
<dbReference type="SUPFAM" id="SSF56266">
    <property type="entry name" value="DmpA/ArgJ-like"/>
    <property type="match status" value="1"/>
</dbReference>
<proteinExistence type="inferred from homology"/>
<feature type="binding site" evidence="10">
    <location>
        <position position="178"/>
    </location>
    <ligand>
        <name>substrate</name>
    </ligand>
</feature>
<evidence type="ECO:0000256" key="1">
    <source>
        <dbReference type="ARBA" id="ARBA00006774"/>
    </source>
</evidence>
<keyword evidence="8 10" id="KW-0012">Acyltransferase</keyword>
<feature type="active site" description="Nucleophile" evidence="10">
    <location>
        <position position="189"/>
    </location>
</feature>
<feature type="chain" id="PRO_5038195754" description="Arginine biosynthesis bifunctional protein ArgJ beta chain" evidence="10">
    <location>
        <begin position="189"/>
        <end position="406"/>
    </location>
</feature>
<evidence type="ECO:0000256" key="10">
    <source>
        <dbReference type="HAMAP-Rule" id="MF_01106"/>
    </source>
</evidence>
<dbReference type="NCBIfam" id="TIGR00120">
    <property type="entry name" value="ArgJ"/>
    <property type="match status" value="1"/>
</dbReference>
<name>A0A926DVH4_9FIRM</name>
<feature type="binding site" evidence="10">
    <location>
        <position position="152"/>
    </location>
    <ligand>
        <name>substrate</name>
    </ligand>
</feature>
<dbReference type="Gene3D" id="3.60.70.12">
    <property type="entry name" value="L-amino peptidase D-ALA esterase/amidase"/>
    <property type="match status" value="1"/>
</dbReference>
<evidence type="ECO:0000256" key="4">
    <source>
        <dbReference type="ARBA" id="ARBA00022605"/>
    </source>
</evidence>
<evidence type="ECO:0000256" key="2">
    <source>
        <dbReference type="ARBA" id="ARBA00011475"/>
    </source>
</evidence>
<evidence type="ECO:0000313" key="11">
    <source>
        <dbReference type="EMBL" id="MBC8544663.1"/>
    </source>
</evidence>
<dbReference type="GO" id="GO:0005737">
    <property type="term" value="C:cytoplasm"/>
    <property type="evidence" value="ECO:0007669"/>
    <property type="project" value="UniProtKB-SubCell"/>
</dbReference>
<keyword evidence="6 10" id="KW-0068">Autocatalytic cleavage</keyword>
<evidence type="ECO:0000256" key="7">
    <source>
        <dbReference type="ARBA" id="ARBA00023268"/>
    </source>
</evidence>
<dbReference type="RefSeq" id="WP_177713631.1">
    <property type="nucleotide sequence ID" value="NZ_JACRSQ010000027.1"/>
</dbReference>
<sequence>MKIVEKGVCAAKGFEAAGVCGGIKHNRKDMALVYSVVPAVAAGVFTTNQVKAWCVRRNQDIIASGNPVQAIIANSGCANACTGEEGKENNIRIAKQLGEVLGIDAGSVVTGATGVIGAQLPMDKLENGIGLLANSKGADGEHALSAATAILTTDTRPKSIAVSANIHGTEVHIGGMVKGSGMIHPNMATMLCYLTTDCAITKPLLQKALQEAVVESFNMISVDGDTSTNDMAILLANGMAENPTVDMEDEGYREFFEALRHVCLYLAKEMVKDGEGATKFIEVQIHGADTKEHAVRMAKSVITSSLVKTAFFGEDANWGRILCAMGYSGAPFNPDTVTIRFQSGAGDILLMDHGTPIVFSEETAAAILREKEITVLVDLEQGEAQATAWGSDLSYEYVKINGDYRS</sequence>
<evidence type="ECO:0000313" key="12">
    <source>
        <dbReference type="Proteomes" id="UP000657006"/>
    </source>
</evidence>
<dbReference type="NCBIfam" id="NF003802">
    <property type="entry name" value="PRK05388.1"/>
    <property type="match status" value="1"/>
</dbReference>
<keyword evidence="7 10" id="KW-0511">Multifunctional enzyme</keyword>
<organism evidence="11 12">
    <name type="scientific">Bianquea renquensis</name>
    <dbReference type="NCBI Taxonomy" id="2763661"/>
    <lineage>
        <taxon>Bacteria</taxon>
        <taxon>Bacillati</taxon>
        <taxon>Bacillota</taxon>
        <taxon>Clostridia</taxon>
        <taxon>Eubacteriales</taxon>
        <taxon>Bianqueaceae</taxon>
        <taxon>Bianquea</taxon>
    </lineage>
</organism>
<dbReference type="EC" id="2.3.1.35" evidence="10"/>
<feature type="binding site" evidence="10">
    <location>
        <position position="275"/>
    </location>
    <ligand>
        <name>substrate</name>
    </ligand>
</feature>
<dbReference type="CDD" id="cd02152">
    <property type="entry name" value="OAT"/>
    <property type="match status" value="1"/>
</dbReference>
<dbReference type="InterPro" id="IPR042195">
    <property type="entry name" value="ArgJ_beta_C"/>
</dbReference>
<dbReference type="Pfam" id="PF01960">
    <property type="entry name" value="ArgJ"/>
    <property type="match status" value="1"/>
</dbReference>
<comment type="similarity">
    <text evidence="1 10">Belongs to the ArgJ family.</text>
</comment>
<comment type="catalytic activity">
    <reaction evidence="10">
        <text>L-glutamate + acetyl-CoA = N-acetyl-L-glutamate + CoA + H(+)</text>
        <dbReference type="Rhea" id="RHEA:24292"/>
        <dbReference type="ChEBI" id="CHEBI:15378"/>
        <dbReference type="ChEBI" id="CHEBI:29985"/>
        <dbReference type="ChEBI" id="CHEBI:44337"/>
        <dbReference type="ChEBI" id="CHEBI:57287"/>
        <dbReference type="ChEBI" id="CHEBI:57288"/>
        <dbReference type="EC" id="2.3.1.1"/>
    </reaction>
</comment>
<evidence type="ECO:0000256" key="3">
    <source>
        <dbReference type="ARBA" id="ARBA00022571"/>
    </source>
</evidence>
<feature type="site" description="Involved in the stabilization of negative charge on the oxyanion by the formation of the oxyanion hole" evidence="10">
    <location>
        <position position="113"/>
    </location>
</feature>
<dbReference type="InterPro" id="IPR002813">
    <property type="entry name" value="Arg_biosynth_ArgJ"/>
</dbReference>
<feature type="binding site" evidence="10">
    <location>
        <position position="189"/>
    </location>
    <ligand>
        <name>substrate</name>
    </ligand>
</feature>
<evidence type="ECO:0000256" key="5">
    <source>
        <dbReference type="ARBA" id="ARBA00022679"/>
    </source>
</evidence>
<dbReference type="GO" id="GO:0004358">
    <property type="term" value="F:L-glutamate N-acetyltransferase activity, acting on acetyl-L-ornithine as donor"/>
    <property type="evidence" value="ECO:0007669"/>
    <property type="project" value="UniProtKB-UniRule"/>
</dbReference>
<dbReference type="HAMAP" id="MF_01106">
    <property type="entry name" value="ArgJ"/>
    <property type="match status" value="1"/>
</dbReference>
<feature type="site" description="Cleavage; by autolysis" evidence="10">
    <location>
        <begin position="188"/>
        <end position="189"/>
    </location>
</feature>